<comment type="caution">
    <text evidence="2">The sequence shown here is derived from an EMBL/GenBank/DDBJ whole genome shotgun (WGS) entry which is preliminary data.</text>
</comment>
<accession>A0A2V3U755</accession>
<name>A0A2V3U755_9HYPH</name>
<dbReference type="OrthoDB" id="576338at356"/>
<organism evidence="2 3">
    <name type="scientific">Chelatococcus asaccharovorans</name>
    <dbReference type="NCBI Taxonomy" id="28210"/>
    <lineage>
        <taxon>Bacteria</taxon>
        <taxon>Pseudomonadati</taxon>
        <taxon>Pseudomonadota</taxon>
        <taxon>Alphaproteobacteria</taxon>
        <taxon>Hyphomicrobiales</taxon>
        <taxon>Chelatococcaceae</taxon>
        <taxon>Chelatococcus</taxon>
    </lineage>
</organism>
<dbReference type="RefSeq" id="WP_110374988.1">
    <property type="nucleotide sequence ID" value="NZ_JAHBRY010000001.1"/>
</dbReference>
<reference evidence="2 3" key="1">
    <citation type="submission" date="2018-05" db="EMBL/GenBank/DDBJ databases">
        <title>Genomic Encyclopedia of Type Strains, Phase IV (KMG-IV): sequencing the most valuable type-strain genomes for metagenomic binning, comparative biology and taxonomic classification.</title>
        <authorList>
            <person name="Goeker M."/>
        </authorList>
    </citation>
    <scope>NUCLEOTIDE SEQUENCE [LARGE SCALE GENOMIC DNA]</scope>
    <source>
        <strain evidence="2 3">DSM 6462</strain>
    </source>
</reference>
<evidence type="ECO:0000313" key="3">
    <source>
        <dbReference type="Proteomes" id="UP000248021"/>
    </source>
</evidence>
<dbReference type="AlphaFoldDB" id="A0A2V3U755"/>
<protein>
    <submittedName>
        <fullName evidence="2">Uncharacterized protein</fullName>
    </submittedName>
</protein>
<keyword evidence="3" id="KW-1185">Reference proteome</keyword>
<feature type="compositionally biased region" description="Polar residues" evidence="1">
    <location>
        <begin position="9"/>
        <end position="26"/>
    </location>
</feature>
<dbReference type="Proteomes" id="UP000248021">
    <property type="component" value="Unassembled WGS sequence"/>
</dbReference>
<sequence>MVAREPSARTPQSEQRATGTDNTPSSNRHRLTLADAADDRTVAGESDQSPALGEAPPGRNAAAEPAPACHIVESVGGRALSRHLAPPVPPARIIFDLSALVEAAESARLIEACLRSTELTSVVLVDGPLARRFAGLLLNRIPDINVLYILNAGLCWQSGDWEALRDLVGFQRHDPDRLKLLTIDDALTGAVTALGGSALPCRLRPVSARRRPRMGRVALLIGRGTGETPSHGHVAAIAAIAVAEAGDRVGAILVPEEMAHLTALLKSFGLGKRLLPYLTVEDALARLAGTPVVYVAPFPDGVVDLEALVVLDQGGLVLVGPGAVPLPDAVADAMSSPYWEQADELGVMLGALVQGYHKQWAMLHDSIREASRAPAADRATASPLLMSPAA</sequence>
<gene>
    <name evidence="2" type="ORF">C7450_105286</name>
</gene>
<evidence type="ECO:0000313" key="2">
    <source>
        <dbReference type="EMBL" id="PXW58937.1"/>
    </source>
</evidence>
<feature type="region of interest" description="Disordered" evidence="1">
    <location>
        <begin position="1"/>
        <end position="65"/>
    </location>
</feature>
<proteinExistence type="predicted"/>
<dbReference type="EMBL" id="QJJK01000005">
    <property type="protein sequence ID" value="PXW58937.1"/>
    <property type="molecule type" value="Genomic_DNA"/>
</dbReference>
<evidence type="ECO:0000256" key="1">
    <source>
        <dbReference type="SAM" id="MobiDB-lite"/>
    </source>
</evidence>